<evidence type="ECO:0000259" key="7">
    <source>
        <dbReference type="Pfam" id="PF00892"/>
    </source>
</evidence>
<feature type="transmembrane region" description="Helical" evidence="6">
    <location>
        <begin position="127"/>
        <end position="145"/>
    </location>
</feature>
<evidence type="ECO:0000256" key="3">
    <source>
        <dbReference type="ARBA" id="ARBA00022692"/>
    </source>
</evidence>
<dbReference type="RefSeq" id="WP_325776182.1">
    <property type="nucleotide sequence ID" value="NZ_VTDN01000015.1"/>
</dbReference>
<keyword evidence="9" id="KW-1185">Reference proteome</keyword>
<evidence type="ECO:0000256" key="1">
    <source>
        <dbReference type="ARBA" id="ARBA00004651"/>
    </source>
</evidence>
<dbReference type="InterPro" id="IPR051258">
    <property type="entry name" value="Diverse_Substrate_Transporter"/>
</dbReference>
<feature type="transmembrane region" description="Helical" evidence="6">
    <location>
        <begin position="274"/>
        <end position="290"/>
    </location>
</feature>
<organism evidence="8 9">
    <name type="scientific">Acinetobacter pollinis</name>
    <dbReference type="NCBI Taxonomy" id="2605270"/>
    <lineage>
        <taxon>Bacteria</taxon>
        <taxon>Pseudomonadati</taxon>
        <taxon>Pseudomonadota</taxon>
        <taxon>Gammaproteobacteria</taxon>
        <taxon>Moraxellales</taxon>
        <taxon>Moraxellaceae</taxon>
        <taxon>Acinetobacter</taxon>
    </lineage>
</organism>
<feature type="transmembrane region" description="Helical" evidence="6">
    <location>
        <begin position="43"/>
        <end position="63"/>
    </location>
</feature>
<feature type="transmembrane region" description="Helical" evidence="6">
    <location>
        <begin position="157"/>
        <end position="177"/>
    </location>
</feature>
<feature type="domain" description="EamA" evidence="7">
    <location>
        <begin position="10"/>
        <end position="144"/>
    </location>
</feature>
<evidence type="ECO:0000256" key="2">
    <source>
        <dbReference type="ARBA" id="ARBA00022475"/>
    </source>
</evidence>
<reference evidence="8 9" key="1">
    <citation type="submission" date="2019-08" db="EMBL/GenBank/DDBJ databases">
        <title>Five species of Acinetobacter isolated from floral nectar and animal pollinators.</title>
        <authorList>
            <person name="Hendry T.A."/>
        </authorList>
    </citation>
    <scope>NUCLEOTIDE SEQUENCE [LARGE SCALE GENOMIC DNA]</scope>
    <source>
        <strain evidence="8 9">MD18.27</strain>
    </source>
</reference>
<dbReference type="EMBL" id="VTDN01000015">
    <property type="protein sequence ID" value="MEB5477808.1"/>
    <property type="molecule type" value="Genomic_DNA"/>
</dbReference>
<keyword evidence="4 6" id="KW-1133">Transmembrane helix</keyword>
<feature type="transmembrane region" description="Helical" evidence="6">
    <location>
        <begin position="7"/>
        <end position="31"/>
    </location>
</feature>
<dbReference type="Pfam" id="PF00892">
    <property type="entry name" value="EamA"/>
    <property type="match status" value="2"/>
</dbReference>
<feature type="domain" description="EamA" evidence="7">
    <location>
        <begin position="159"/>
        <end position="289"/>
    </location>
</feature>
<accession>A0ABU6DVE0</accession>
<evidence type="ECO:0000256" key="6">
    <source>
        <dbReference type="SAM" id="Phobius"/>
    </source>
</evidence>
<dbReference type="PANTHER" id="PTHR42920:SF11">
    <property type="entry name" value="INNER MEMBRANE PROTEIN YTFF"/>
    <property type="match status" value="1"/>
</dbReference>
<keyword evidence="3 6" id="KW-0812">Transmembrane</keyword>
<name>A0ABU6DVE0_9GAMM</name>
<keyword evidence="2" id="KW-1003">Cell membrane</keyword>
<dbReference type="InterPro" id="IPR037185">
    <property type="entry name" value="EmrE-like"/>
</dbReference>
<feature type="transmembrane region" description="Helical" evidence="6">
    <location>
        <begin position="102"/>
        <end position="120"/>
    </location>
</feature>
<keyword evidence="5 6" id="KW-0472">Membrane</keyword>
<dbReference type="Proteomes" id="UP001339883">
    <property type="component" value="Unassembled WGS sequence"/>
</dbReference>
<feature type="transmembrane region" description="Helical" evidence="6">
    <location>
        <begin position="75"/>
        <end position="96"/>
    </location>
</feature>
<evidence type="ECO:0000256" key="5">
    <source>
        <dbReference type="ARBA" id="ARBA00023136"/>
    </source>
</evidence>
<evidence type="ECO:0000313" key="9">
    <source>
        <dbReference type="Proteomes" id="UP001339883"/>
    </source>
</evidence>
<comment type="subcellular location">
    <subcellularLocation>
        <location evidence="1">Cell membrane</location>
        <topology evidence="1">Multi-pass membrane protein</topology>
    </subcellularLocation>
</comment>
<evidence type="ECO:0000313" key="8">
    <source>
        <dbReference type="EMBL" id="MEB5477808.1"/>
    </source>
</evidence>
<sequence length="306" mass="34982">MEKEKILPLWAFILPLVAIIIWSFNIVVTRYVSGYISPVSISFYRWFIAFIVLTPFVLPKLWINRKSIFKNLPKLAILSAFGMVMYQGVAYTAAHYTTATNMGIINAFIPIFTIVVSFIILKERPSIYAIVGSIISLIGLVYVVSQGNLKDLLSAGAHLGDILMLFAVFFYAFYGVFLKKWQIKLPILISLYVQIFLALIYHLLFIFYFGLDELNHQNIWSIVYAGLFPSIFAPLLWMLAVQYIGPSRSSIFMNFIPIFTAIIAWVWLSEKWTAYHTIGGVIILLGVALAQRQKIRRSINERTVKK</sequence>
<gene>
    <name evidence="8" type="ORF">I2F25_12275</name>
</gene>
<protein>
    <submittedName>
        <fullName evidence="8">DMT family transporter</fullName>
    </submittedName>
</protein>
<evidence type="ECO:0000256" key="4">
    <source>
        <dbReference type="ARBA" id="ARBA00022989"/>
    </source>
</evidence>
<dbReference type="InterPro" id="IPR000620">
    <property type="entry name" value="EamA_dom"/>
</dbReference>
<dbReference type="PANTHER" id="PTHR42920">
    <property type="entry name" value="OS03G0707200 PROTEIN-RELATED"/>
    <property type="match status" value="1"/>
</dbReference>
<proteinExistence type="predicted"/>
<feature type="transmembrane region" description="Helical" evidence="6">
    <location>
        <begin position="189"/>
        <end position="210"/>
    </location>
</feature>
<dbReference type="SUPFAM" id="SSF103481">
    <property type="entry name" value="Multidrug resistance efflux transporter EmrE"/>
    <property type="match status" value="2"/>
</dbReference>
<comment type="caution">
    <text evidence="8">The sequence shown here is derived from an EMBL/GenBank/DDBJ whole genome shotgun (WGS) entry which is preliminary data.</text>
</comment>
<feature type="transmembrane region" description="Helical" evidence="6">
    <location>
        <begin position="251"/>
        <end position="268"/>
    </location>
</feature>
<feature type="transmembrane region" description="Helical" evidence="6">
    <location>
        <begin position="222"/>
        <end position="244"/>
    </location>
</feature>